<protein>
    <submittedName>
        <fullName evidence="2">Uncharacterized protein</fullName>
    </submittedName>
</protein>
<accession>A0A2P2P0M3</accession>
<proteinExistence type="predicted"/>
<keyword evidence="1" id="KW-1133">Transmembrane helix</keyword>
<feature type="transmembrane region" description="Helical" evidence="1">
    <location>
        <begin position="34"/>
        <end position="53"/>
    </location>
</feature>
<sequence length="90" mass="10568">MEDDIALTCLLALAIFLRESFITAVVLCDKSYTYSALLIFCLDFFCEYFLPVIEKNIYSFSHLVVNWLILIQRFSQIVAAHYRWSINYVV</sequence>
<keyword evidence="1" id="KW-0472">Membrane</keyword>
<evidence type="ECO:0000313" key="2">
    <source>
        <dbReference type="EMBL" id="MBX48297.1"/>
    </source>
</evidence>
<evidence type="ECO:0000256" key="1">
    <source>
        <dbReference type="SAM" id="Phobius"/>
    </source>
</evidence>
<organism evidence="2">
    <name type="scientific">Rhizophora mucronata</name>
    <name type="common">Asiatic mangrove</name>
    <dbReference type="NCBI Taxonomy" id="61149"/>
    <lineage>
        <taxon>Eukaryota</taxon>
        <taxon>Viridiplantae</taxon>
        <taxon>Streptophyta</taxon>
        <taxon>Embryophyta</taxon>
        <taxon>Tracheophyta</taxon>
        <taxon>Spermatophyta</taxon>
        <taxon>Magnoliopsida</taxon>
        <taxon>eudicotyledons</taxon>
        <taxon>Gunneridae</taxon>
        <taxon>Pentapetalae</taxon>
        <taxon>rosids</taxon>
        <taxon>fabids</taxon>
        <taxon>Malpighiales</taxon>
        <taxon>Rhizophoraceae</taxon>
        <taxon>Rhizophora</taxon>
    </lineage>
</organism>
<reference evidence="2" key="1">
    <citation type="submission" date="2018-02" db="EMBL/GenBank/DDBJ databases">
        <title>Rhizophora mucronata_Transcriptome.</title>
        <authorList>
            <person name="Meera S.P."/>
            <person name="Sreeshan A."/>
            <person name="Augustine A."/>
        </authorList>
    </citation>
    <scope>NUCLEOTIDE SEQUENCE</scope>
    <source>
        <tissue evidence="2">Leaf</tissue>
    </source>
</reference>
<keyword evidence="1" id="KW-0812">Transmembrane</keyword>
<name>A0A2P2P0M3_RHIMU</name>
<dbReference type="EMBL" id="GGEC01067813">
    <property type="protein sequence ID" value="MBX48297.1"/>
    <property type="molecule type" value="Transcribed_RNA"/>
</dbReference>
<dbReference type="AlphaFoldDB" id="A0A2P2P0M3"/>